<dbReference type="Proteomes" id="UP000408482">
    <property type="component" value="Unassembled WGS sequence"/>
</dbReference>
<keyword evidence="2" id="KW-0808">Transferase</keyword>
<dbReference type="InterPro" id="IPR001173">
    <property type="entry name" value="Glyco_trans_2-like"/>
</dbReference>
<reference evidence="2 3" key="1">
    <citation type="submission" date="2019-07" db="EMBL/GenBank/DDBJ databases">
        <authorList>
            <person name="Hibberd C M."/>
            <person name="Gehrig L. J."/>
            <person name="Chang H.-W."/>
            <person name="Venkatesh S."/>
        </authorList>
    </citation>
    <scope>NUCLEOTIDE SEQUENCE [LARGE SCALE GENOMIC DNA]</scope>
    <source>
        <strain evidence="2">Blautia_luti_SSTS_Bg7063</strain>
    </source>
</reference>
<evidence type="ECO:0000313" key="2">
    <source>
        <dbReference type="EMBL" id="VUX39451.1"/>
    </source>
</evidence>
<keyword evidence="3" id="KW-1185">Reference proteome</keyword>
<evidence type="ECO:0000259" key="1">
    <source>
        <dbReference type="Pfam" id="PF00535"/>
    </source>
</evidence>
<dbReference type="Gene3D" id="3.90.550.10">
    <property type="entry name" value="Spore Coat Polysaccharide Biosynthesis Protein SpsA, Chain A"/>
    <property type="match status" value="1"/>
</dbReference>
<evidence type="ECO:0000313" key="3">
    <source>
        <dbReference type="Proteomes" id="UP000408482"/>
    </source>
</evidence>
<dbReference type="SUPFAM" id="SSF53448">
    <property type="entry name" value="Nucleotide-diphospho-sugar transferases"/>
    <property type="match status" value="1"/>
</dbReference>
<organism evidence="2 3">
    <name type="scientific">Blautia luti</name>
    <dbReference type="NCBI Taxonomy" id="89014"/>
    <lineage>
        <taxon>Bacteria</taxon>
        <taxon>Bacillati</taxon>
        <taxon>Bacillota</taxon>
        <taxon>Clostridia</taxon>
        <taxon>Lachnospirales</taxon>
        <taxon>Lachnospiraceae</taxon>
        <taxon>Blautia</taxon>
    </lineage>
</organism>
<dbReference type="RefSeq" id="WP_144094055.1">
    <property type="nucleotide sequence ID" value="NZ_CABHNW010000106.1"/>
</dbReference>
<sequence>MKIVFIILNYNTFQETKDCVLSIESKIDTQNYKIVIVDNLSTDDSADKIEKFIEQKNNMILIRNTENLGFAKGNNVGIEYAKRNYKPQFIVALNSDTELIQNDLVEKLDNEYRNSEFALLGPLILTADGRCDNSPHYPPTVEHIQKELRTFFTEEKIIKRGLYRPYCGIRFLRNLVRYKILKKDTPLHRNMEFYQYQRQVVLQGCFLVFSEKAFEYIKGFDERTFLYYEEPVKNLSLMKHDLVTVFDPEIVIYHKEGRSTSSVAKKNKDKLLFINKCYQQSAIILLNILKEANKEER</sequence>
<dbReference type="EMBL" id="CABHNW010000106">
    <property type="protein sequence ID" value="VUX39451.1"/>
    <property type="molecule type" value="Genomic_DNA"/>
</dbReference>
<name>A0A564W3C9_9FIRM</name>
<dbReference type="Pfam" id="PF00535">
    <property type="entry name" value="Glycos_transf_2"/>
    <property type="match status" value="1"/>
</dbReference>
<proteinExistence type="predicted"/>
<protein>
    <submittedName>
        <fullName evidence="2">N-glycosyltransferase</fullName>
    </submittedName>
</protein>
<dbReference type="GO" id="GO:0016740">
    <property type="term" value="F:transferase activity"/>
    <property type="evidence" value="ECO:0007669"/>
    <property type="project" value="UniProtKB-KW"/>
</dbReference>
<dbReference type="InterPro" id="IPR029044">
    <property type="entry name" value="Nucleotide-diphossugar_trans"/>
</dbReference>
<gene>
    <name evidence="2" type="ORF">RSSSTS7063_00045</name>
</gene>
<feature type="domain" description="Glycosyltransferase 2-like" evidence="1">
    <location>
        <begin position="6"/>
        <end position="136"/>
    </location>
</feature>
<dbReference type="AlphaFoldDB" id="A0A564W3C9"/>
<dbReference type="PANTHER" id="PTHR43179:SF10">
    <property type="entry name" value="GLYCOSYL TRANSFERASE"/>
    <property type="match status" value="1"/>
</dbReference>
<dbReference type="PANTHER" id="PTHR43179">
    <property type="entry name" value="RHAMNOSYLTRANSFERASE WBBL"/>
    <property type="match status" value="1"/>
</dbReference>
<accession>A0A564W3C9</accession>